<accession>A0A2P5ANS1</accession>
<dbReference type="Proteomes" id="UP000237105">
    <property type="component" value="Unassembled WGS sequence"/>
</dbReference>
<dbReference type="AlphaFoldDB" id="A0A2P5ANS1"/>
<gene>
    <name evidence="2" type="ORF">PanWU01x14_314720</name>
</gene>
<reference evidence="3" key="1">
    <citation type="submission" date="2016-06" db="EMBL/GenBank/DDBJ databases">
        <title>Parallel loss of symbiosis genes in relatives of nitrogen-fixing non-legume Parasponia.</title>
        <authorList>
            <person name="Van Velzen R."/>
            <person name="Holmer R."/>
            <person name="Bu F."/>
            <person name="Rutten L."/>
            <person name="Van Zeijl A."/>
            <person name="Liu W."/>
            <person name="Santuari L."/>
            <person name="Cao Q."/>
            <person name="Sharma T."/>
            <person name="Shen D."/>
            <person name="Roswanjaya Y."/>
            <person name="Wardhani T."/>
            <person name="Kalhor M.S."/>
            <person name="Jansen J."/>
            <person name="Van den Hoogen J."/>
            <person name="Gungor B."/>
            <person name="Hartog M."/>
            <person name="Hontelez J."/>
            <person name="Verver J."/>
            <person name="Yang W.-C."/>
            <person name="Schijlen E."/>
            <person name="Repin R."/>
            <person name="Schilthuizen M."/>
            <person name="Schranz E."/>
            <person name="Heidstra R."/>
            <person name="Miyata K."/>
            <person name="Fedorova E."/>
            <person name="Kohlen W."/>
            <person name="Bisseling T."/>
            <person name="Smit S."/>
            <person name="Geurts R."/>
        </authorList>
    </citation>
    <scope>NUCLEOTIDE SEQUENCE [LARGE SCALE GENOMIC DNA]</scope>
    <source>
        <strain evidence="3">cv. WU1-14</strain>
    </source>
</reference>
<dbReference type="OrthoDB" id="10524707at2759"/>
<evidence type="ECO:0000313" key="2">
    <source>
        <dbReference type="EMBL" id="PON38179.1"/>
    </source>
</evidence>
<protein>
    <submittedName>
        <fullName evidence="2">Uncharacterized protein</fullName>
    </submittedName>
</protein>
<feature type="region of interest" description="Disordered" evidence="1">
    <location>
        <begin position="25"/>
        <end position="65"/>
    </location>
</feature>
<name>A0A2P5ANS1_PARAD</name>
<proteinExistence type="predicted"/>
<evidence type="ECO:0000313" key="3">
    <source>
        <dbReference type="Proteomes" id="UP000237105"/>
    </source>
</evidence>
<dbReference type="EMBL" id="JXTB01000504">
    <property type="protein sequence ID" value="PON38179.1"/>
    <property type="molecule type" value="Genomic_DNA"/>
</dbReference>
<comment type="caution">
    <text evidence="2">The sequence shown here is derived from an EMBL/GenBank/DDBJ whole genome shotgun (WGS) entry which is preliminary data.</text>
</comment>
<keyword evidence="3" id="KW-1185">Reference proteome</keyword>
<sequence length="116" mass="13411">MADLVDYDRLLEFITAGIDALSIDSWDEQNPRSPPGLRRRLRSRTLRQEEEEEEEANVDETEPMDVDGFVELEEDDDDDHFEIQVNENVTTIKFKCMDGRGCEVLVLGGEALFRFL</sequence>
<organism evidence="2 3">
    <name type="scientific">Parasponia andersonii</name>
    <name type="common">Sponia andersonii</name>
    <dbReference type="NCBI Taxonomy" id="3476"/>
    <lineage>
        <taxon>Eukaryota</taxon>
        <taxon>Viridiplantae</taxon>
        <taxon>Streptophyta</taxon>
        <taxon>Embryophyta</taxon>
        <taxon>Tracheophyta</taxon>
        <taxon>Spermatophyta</taxon>
        <taxon>Magnoliopsida</taxon>
        <taxon>eudicotyledons</taxon>
        <taxon>Gunneridae</taxon>
        <taxon>Pentapetalae</taxon>
        <taxon>rosids</taxon>
        <taxon>fabids</taxon>
        <taxon>Rosales</taxon>
        <taxon>Cannabaceae</taxon>
        <taxon>Parasponia</taxon>
    </lineage>
</organism>
<evidence type="ECO:0000256" key="1">
    <source>
        <dbReference type="SAM" id="MobiDB-lite"/>
    </source>
</evidence>
<feature type="compositionally biased region" description="Acidic residues" evidence="1">
    <location>
        <begin position="49"/>
        <end position="65"/>
    </location>
</feature>